<proteinExistence type="predicted"/>
<dbReference type="EMBL" id="PYBW01000030">
    <property type="protein sequence ID" value="PYC82574.1"/>
    <property type="molecule type" value="Genomic_DNA"/>
</dbReference>
<dbReference type="GO" id="GO:0003677">
    <property type="term" value="F:DNA binding"/>
    <property type="evidence" value="ECO:0007669"/>
    <property type="project" value="InterPro"/>
</dbReference>
<name>A0A2V4NJT3_9ACTN</name>
<organism evidence="2 3">
    <name type="scientific">Streptomyces tateyamensis</name>
    <dbReference type="NCBI Taxonomy" id="565073"/>
    <lineage>
        <taxon>Bacteria</taxon>
        <taxon>Bacillati</taxon>
        <taxon>Actinomycetota</taxon>
        <taxon>Actinomycetes</taxon>
        <taxon>Kitasatosporales</taxon>
        <taxon>Streptomycetaceae</taxon>
        <taxon>Streptomyces</taxon>
    </lineage>
</organism>
<dbReference type="Proteomes" id="UP000248039">
    <property type="component" value="Unassembled WGS sequence"/>
</dbReference>
<dbReference type="Gene3D" id="1.10.260.40">
    <property type="entry name" value="lambda repressor-like DNA-binding domains"/>
    <property type="match status" value="1"/>
</dbReference>
<dbReference type="CDD" id="cd00093">
    <property type="entry name" value="HTH_XRE"/>
    <property type="match status" value="1"/>
</dbReference>
<comment type="caution">
    <text evidence="2">The sequence shown here is derived from an EMBL/GenBank/DDBJ whole genome shotgun (WGS) entry which is preliminary data.</text>
</comment>
<dbReference type="PROSITE" id="PS50943">
    <property type="entry name" value="HTH_CROC1"/>
    <property type="match status" value="1"/>
</dbReference>
<protein>
    <submittedName>
        <fullName evidence="2">XRE family transcriptional regulator</fullName>
    </submittedName>
</protein>
<dbReference type="InterPro" id="IPR001387">
    <property type="entry name" value="Cro/C1-type_HTH"/>
</dbReference>
<sequence length="154" mass="16726">MTDEGTPTQEQPSTIAARLDHLFKVVHPAGRGPYSNAEVAERINADAGEQVLSATYLWQLKTGKRTDPTHSRLTAIAKFFGVSPMYFYEDEAAERANEQLRVLSALRDEGVRQLVLRADGLSARGLAGIAQMIEAARAVEGLPDGDDESETPGE</sequence>
<reference evidence="2 3" key="1">
    <citation type="submission" date="2018-03" db="EMBL/GenBank/DDBJ databases">
        <title>Bioinformatic expansion and discovery of thiopeptide antibiotics.</title>
        <authorList>
            <person name="Schwalen C.J."/>
            <person name="Hudson G.A."/>
            <person name="Mitchell D.A."/>
        </authorList>
    </citation>
    <scope>NUCLEOTIDE SEQUENCE [LARGE SCALE GENOMIC DNA]</scope>
    <source>
        <strain evidence="2 3">ATCC 21389</strain>
    </source>
</reference>
<gene>
    <name evidence="2" type="ORF">C7C46_09425</name>
</gene>
<accession>A0A2V4NJT3</accession>
<evidence type="ECO:0000313" key="2">
    <source>
        <dbReference type="EMBL" id="PYC82574.1"/>
    </source>
</evidence>
<dbReference type="InterPro" id="IPR010982">
    <property type="entry name" value="Lambda_DNA-bd_dom_sf"/>
</dbReference>
<dbReference type="OrthoDB" id="2679623at2"/>
<dbReference type="AlphaFoldDB" id="A0A2V4NJT3"/>
<evidence type="ECO:0000313" key="3">
    <source>
        <dbReference type="Proteomes" id="UP000248039"/>
    </source>
</evidence>
<evidence type="ECO:0000259" key="1">
    <source>
        <dbReference type="PROSITE" id="PS50943"/>
    </source>
</evidence>
<keyword evidence="3" id="KW-1185">Reference proteome</keyword>
<dbReference type="RefSeq" id="WP_110667735.1">
    <property type="nucleotide sequence ID" value="NZ_PYBW01000030.1"/>
</dbReference>
<feature type="domain" description="HTH cro/C1-type" evidence="1">
    <location>
        <begin position="52"/>
        <end position="87"/>
    </location>
</feature>
<dbReference type="SUPFAM" id="SSF47413">
    <property type="entry name" value="lambda repressor-like DNA-binding domains"/>
    <property type="match status" value="1"/>
</dbReference>